<protein>
    <submittedName>
        <fullName evidence="1">Uncharacterized protein</fullName>
    </submittedName>
</protein>
<sequence length="159" mass="18430">MIGKCRKENSCNILEDCIEGVIEDEEHNEKQSPLPDNIVYISWKKTSSTIFLLVQFKQKITRCADFNNRIDIKRVVVQGDRKRNFAYAKYLRLKSTNYFLRRTPVAIDKIKATKPKMHANVMLIQHELSFVIHVFLDVVVSDGNRKASVTNVTVELFLV</sequence>
<dbReference type="Proteomes" id="UP000007266">
    <property type="component" value="Linkage group 8"/>
</dbReference>
<proteinExistence type="predicted"/>
<reference evidence="1 2" key="1">
    <citation type="journal article" date="2008" name="Nature">
        <title>The genome of the model beetle and pest Tribolium castaneum.</title>
        <authorList>
            <consortium name="Tribolium Genome Sequencing Consortium"/>
            <person name="Richards S."/>
            <person name="Gibbs R.A."/>
            <person name="Weinstock G.M."/>
            <person name="Brown S.J."/>
            <person name="Denell R."/>
            <person name="Beeman R.W."/>
            <person name="Gibbs R."/>
            <person name="Beeman R.W."/>
            <person name="Brown S.J."/>
            <person name="Bucher G."/>
            <person name="Friedrich M."/>
            <person name="Grimmelikhuijzen C.J."/>
            <person name="Klingler M."/>
            <person name="Lorenzen M."/>
            <person name="Richards S."/>
            <person name="Roth S."/>
            <person name="Schroder R."/>
            <person name="Tautz D."/>
            <person name="Zdobnov E.M."/>
            <person name="Muzny D."/>
            <person name="Gibbs R.A."/>
            <person name="Weinstock G.M."/>
            <person name="Attaway T."/>
            <person name="Bell S."/>
            <person name="Buhay C.J."/>
            <person name="Chandrabose M.N."/>
            <person name="Chavez D."/>
            <person name="Clerk-Blankenburg K.P."/>
            <person name="Cree A."/>
            <person name="Dao M."/>
            <person name="Davis C."/>
            <person name="Chacko J."/>
            <person name="Dinh H."/>
            <person name="Dugan-Rocha S."/>
            <person name="Fowler G."/>
            <person name="Garner T.T."/>
            <person name="Garnes J."/>
            <person name="Gnirke A."/>
            <person name="Hawes A."/>
            <person name="Hernandez J."/>
            <person name="Hines S."/>
            <person name="Holder M."/>
            <person name="Hume J."/>
            <person name="Jhangiani S.N."/>
            <person name="Joshi V."/>
            <person name="Khan Z.M."/>
            <person name="Jackson L."/>
            <person name="Kovar C."/>
            <person name="Kowis A."/>
            <person name="Lee S."/>
            <person name="Lewis L.R."/>
            <person name="Margolis J."/>
            <person name="Morgan M."/>
            <person name="Nazareth L.V."/>
            <person name="Nguyen N."/>
            <person name="Okwuonu G."/>
            <person name="Parker D."/>
            <person name="Richards S."/>
            <person name="Ruiz S.J."/>
            <person name="Santibanez J."/>
            <person name="Savard J."/>
            <person name="Scherer S.E."/>
            <person name="Schneider B."/>
            <person name="Sodergren E."/>
            <person name="Tautz D."/>
            <person name="Vattahil S."/>
            <person name="Villasana D."/>
            <person name="White C.S."/>
            <person name="Wright R."/>
            <person name="Park Y."/>
            <person name="Beeman R.W."/>
            <person name="Lord J."/>
            <person name="Oppert B."/>
            <person name="Lorenzen M."/>
            <person name="Brown S."/>
            <person name="Wang L."/>
            <person name="Savard J."/>
            <person name="Tautz D."/>
            <person name="Richards S."/>
            <person name="Weinstock G."/>
            <person name="Gibbs R.A."/>
            <person name="Liu Y."/>
            <person name="Worley K."/>
            <person name="Weinstock G."/>
            <person name="Elsik C.G."/>
            <person name="Reese J.T."/>
            <person name="Elhaik E."/>
            <person name="Landan G."/>
            <person name="Graur D."/>
            <person name="Arensburger P."/>
            <person name="Atkinson P."/>
            <person name="Beeman R.W."/>
            <person name="Beidler J."/>
            <person name="Brown S.J."/>
            <person name="Demuth J.P."/>
            <person name="Drury D.W."/>
            <person name="Du Y.Z."/>
            <person name="Fujiwara H."/>
            <person name="Lorenzen M."/>
            <person name="Maselli V."/>
            <person name="Osanai M."/>
            <person name="Park Y."/>
            <person name="Robertson H.M."/>
            <person name="Tu Z."/>
            <person name="Wang J.J."/>
            <person name="Wang S."/>
            <person name="Richards S."/>
            <person name="Song H."/>
            <person name="Zhang L."/>
            <person name="Sodergren E."/>
            <person name="Werner D."/>
            <person name="Stanke M."/>
            <person name="Morgenstern B."/>
            <person name="Solovyev V."/>
            <person name="Kosarev P."/>
            <person name="Brown G."/>
            <person name="Chen H.C."/>
            <person name="Ermolaeva O."/>
            <person name="Hlavina W."/>
            <person name="Kapustin Y."/>
            <person name="Kiryutin B."/>
            <person name="Kitts P."/>
            <person name="Maglott D."/>
            <person name="Pruitt K."/>
            <person name="Sapojnikov V."/>
            <person name="Souvorov A."/>
            <person name="Mackey A.J."/>
            <person name="Waterhouse R.M."/>
            <person name="Wyder S."/>
            <person name="Zdobnov E.M."/>
            <person name="Zdobnov E.M."/>
            <person name="Wyder S."/>
            <person name="Kriventseva E.V."/>
            <person name="Kadowaki T."/>
            <person name="Bork P."/>
            <person name="Aranda M."/>
            <person name="Bao R."/>
            <person name="Beermann A."/>
            <person name="Berns N."/>
            <person name="Bolognesi R."/>
            <person name="Bonneton F."/>
            <person name="Bopp D."/>
            <person name="Brown S.J."/>
            <person name="Bucher G."/>
            <person name="Butts T."/>
            <person name="Chaumot A."/>
            <person name="Denell R.E."/>
            <person name="Ferrier D.E."/>
            <person name="Friedrich M."/>
            <person name="Gordon C.M."/>
            <person name="Jindra M."/>
            <person name="Klingler M."/>
            <person name="Lan Q."/>
            <person name="Lattorff H.M."/>
            <person name="Laudet V."/>
            <person name="von Levetsow C."/>
            <person name="Liu Z."/>
            <person name="Lutz R."/>
            <person name="Lynch J.A."/>
            <person name="da Fonseca R.N."/>
            <person name="Posnien N."/>
            <person name="Reuter R."/>
            <person name="Roth S."/>
            <person name="Savard J."/>
            <person name="Schinko J.B."/>
            <person name="Schmitt C."/>
            <person name="Schoppmeier M."/>
            <person name="Schroder R."/>
            <person name="Shippy T.D."/>
            <person name="Simonnet F."/>
            <person name="Marques-Souza H."/>
            <person name="Tautz D."/>
            <person name="Tomoyasu Y."/>
            <person name="Trauner J."/>
            <person name="Van der Zee M."/>
            <person name="Vervoort M."/>
            <person name="Wittkopp N."/>
            <person name="Wimmer E.A."/>
            <person name="Yang X."/>
            <person name="Jones A.K."/>
            <person name="Sattelle D.B."/>
            <person name="Ebert P.R."/>
            <person name="Nelson D."/>
            <person name="Scott J.G."/>
            <person name="Beeman R.W."/>
            <person name="Muthukrishnan S."/>
            <person name="Kramer K.J."/>
            <person name="Arakane Y."/>
            <person name="Beeman R.W."/>
            <person name="Zhu Q."/>
            <person name="Hogenkamp D."/>
            <person name="Dixit R."/>
            <person name="Oppert B."/>
            <person name="Jiang H."/>
            <person name="Zou Z."/>
            <person name="Marshall J."/>
            <person name="Elpidina E."/>
            <person name="Vinokurov K."/>
            <person name="Oppert C."/>
            <person name="Zou Z."/>
            <person name="Evans J."/>
            <person name="Lu Z."/>
            <person name="Zhao P."/>
            <person name="Sumathipala N."/>
            <person name="Altincicek B."/>
            <person name="Vilcinskas A."/>
            <person name="Williams M."/>
            <person name="Hultmark D."/>
            <person name="Hetru C."/>
            <person name="Jiang H."/>
            <person name="Grimmelikhuijzen C.J."/>
            <person name="Hauser F."/>
            <person name="Cazzamali G."/>
            <person name="Williamson M."/>
            <person name="Park Y."/>
            <person name="Li B."/>
            <person name="Tanaka Y."/>
            <person name="Predel R."/>
            <person name="Neupert S."/>
            <person name="Schachtner J."/>
            <person name="Verleyen P."/>
            <person name="Raible F."/>
            <person name="Bork P."/>
            <person name="Friedrich M."/>
            <person name="Walden K.K."/>
            <person name="Robertson H.M."/>
            <person name="Angeli S."/>
            <person name="Foret S."/>
            <person name="Bucher G."/>
            <person name="Schuetz S."/>
            <person name="Maleszka R."/>
            <person name="Wimmer E.A."/>
            <person name="Beeman R.W."/>
            <person name="Lorenzen M."/>
            <person name="Tomoyasu Y."/>
            <person name="Miller S.C."/>
            <person name="Grossmann D."/>
            <person name="Bucher G."/>
        </authorList>
    </citation>
    <scope>NUCLEOTIDE SEQUENCE [LARGE SCALE GENOMIC DNA]</scope>
    <source>
        <strain evidence="1 2">Georgia GA2</strain>
    </source>
</reference>
<organism evidence="1 2">
    <name type="scientific">Tribolium castaneum</name>
    <name type="common">Red flour beetle</name>
    <dbReference type="NCBI Taxonomy" id="7070"/>
    <lineage>
        <taxon>Eukaryota</taxon>
        <taxon>Metazoa</taxon>
        <taxon>Ecdysozoa</taxon>
        <taxon>Arthropoda</taxon>
        <taxon>Hexapoda</taxon>
        <taxon>Insecta</taxon>
        <taxon>Pterygota</taxon>
        <taxon>Neoptera</taxon>
        <taxon>Endopterygota</taxon>
        <taxon>Coleoptera</taxon>
        <taxon>Polyphaga</taxon>
        <taxon>Cucujiformia</taxon>
        <taxon>Tenebrionidae</taxon>
        <taxon>Tenebrionidae incertae sedis</taxon>
        <taxon>Tribolium</taxon>
    </lineage>
</organism>
<gene>
    <name evidence="1" type="primary">AUGUSTUS-3.0.2_05998</name>
    <name evidence="1" type="ORF">TcasGA2_TC005998</name>
</gene>
<evidence type="ECO:0000313" key="2">
    <source>
        <dbReference type="Proteomes" id="UP000007266"/>
    </source>
</evidence>
<evidence type="ECO:0000313" key="1">
    <source>
        <dbReference type="EMBL" id="EFA08355.2"/>
    </source>
</evidence>
<name>D6WUM9_TRICA</name>
<accession>D6WUM9</accession>
<dbReference type="HOGENOM" id="CLU_1191241_0_0_1"/>
<dbReference type="EMBL" id="KQ971357">
    <property type="protein sequence ID" value="EFA08355.2"/>
    <property type="molecule type" value="Genomic_DNA"/>
</dbReference>
<keyword evidence="2" id="KW-1185">Reference proteome</keyword>
<reference evidence="1 2" key="2">
    <citation type="journal article" date="2010" name="Nucleic Acids Res.">
        <title>BeetleBase in 2010: revisions to provide comprehensive genomic information for Tribolium castaneum.</title>
        <authorList>
            <person name="Kim H.S."/>
            <person name="Murphy T."/>
            <person name="Xia J."/>
            <person name="Caragea D."/>
            <person name="Park Y."/>
            <person name="Beeman R.W."/>
            <person name="Lorenzen M.D."/>
            <person name="Butcher S."/>
            <person name="Manak J.R."/>
            <person name="Brown S.J."/>
        </authorList>
    </citation>
    <scope>GENOME REANNOTATION</scope>
    <source>
        <strain evidence="1 2">Georgia GA2</strain>
    </source>
</reference>
<dbReference type="AlphaFoldDB" id="D6WUM9"/>